<reference evidence="3" key="1">
    <citation type="journal article" date="2011" name="PLoS Genet.">
        <title>Genomic analysis of the necrotrophic fungal pathogens Sclerotinia sclerotiorum and Botrytis cinerea.</title>
        <authorList>
            <person name="Amselem J."/>
            <person name="Cuomo C.A."/>
            <person name="van Kan J.A."/>
            <person name="Viaud M."/>
            <person name="Benito E.P."/>
            <person name="Couloux A."/>
            <person name="Coutinho P.M."/>
            <person name="de Vries R.P."/>
            <person name="Dyer P.S."/>
            <person name="Fillinger S."/>
            <person name="Fournier E."/>
            <person name="Gout L."/>
            <person name="Hahn M."/>
            <person name="Kohn L."/>
            <person name="Lapalu N."/>
            <person name="Plummer K.M."/>
            <person name="Pradier J.M."/>
            <person name="Quevillon E."/>
            <person name="Sharon A."/>
            <person name="Simon A."/>
            <person name="ten Have A."/>
            <person name="Tudzynski B."/>
            <person name="Tudzynski P."/>
            <person name="Wincker P."/>
            <person name="Andrew M."/>
            <person name="Anthouard V."/>
            <person name="Beever R.E."/>
            <person name="Beffa R."/>
            <person name="Benoit I."/>
            <person name="Bouzid O."/>
            <person name="Brault B."/>
            <person name="Chen Z."/>
            <person name="Choquer M."/>
            <person name="Collemare J."/>
            <person name="Cotton P."/>
            <person name="Danchin E.G."/>
            <person name="Da Silva C."/>
            <person name="Gautier A."/>
            <person name="Giraud C."/>
            <person name="Giraud T."/>
            <person name="Gonzalez C."/>
            <person name="Grossetete S."/>
            <person name="Guldener U."/>
            <person name="Henrissat B."/>
            <person name="Howlett B.J."/>
            <person name="Kodira C."/>
            <person name="Kretschmer M."/>
            <person name="Lappartient A."/>
            <person name="Leroch M."/>
            <person name="Levis C."/>
            <person name="Mauceli E."/>
            <person name="Neuveglise C."/>
            <person name="Oeser B."/>
            <person name="Pearson M."/>
            <person name="Poulain J."/>
            <person name="Poussereau N."/>
            <person name="Quesneville H."/>
            <person name="Rascle C."/>
            <person name="Schumacher J."/>
            <person name="Segurens B."/>
            <person name="Sexton A."/>
            <person name="Silva E."/>
            <person name="Sirven C."/>
            <person name="Soanes D.M."/>
            <person name="Talbot N.J."/>
            <person name="Templeton M."/>
            <person name="Yandava C."/>
            <person name="Yarden O."/>
            <person name="Zeng Q."/>
            <person name="Rollins J.A."/>
            <person name="Lebrun M.H."/>
            <person name="Dickman M."/>
        </authorList>
    </citation>
    <scope>NUCLEOTIDE SEQUENCE [LARGE SCALE GENOMIC DNA]</scope>
    <source>
        <strain evidence="3">ATCC 18683 / 1980 / Ss-1</strain>
    </source>
</reference>
<dbReference type="EMBL" id="CH476633">
    <property type="protein sequence ID" value="EDN93341.1"/>
    <property type="molecule type" value="Genomic_DNA"/>
</dbReference>
<evidence type="ECO:0000313" key="2">
    <source>
        <dbReference type="EMBL" id="EDN93341.1"/>
    </source>
</evidence>
<evidence type="ECO:0000256" key="1">
    <source>
        <dbReference type="SAM" id="MobiDB-lite"/>
    </source>
</evidence>
<dbReference type="KEGG" id="ssl:SS1G_09207"/>
<evidence type="ECO:0000313" key="3">
    <source>
        <dbReference type="Proteomes" id="UP000001312"/>
    </source>
</evidence>
<dbReference type="GeneID" id="5485975"/>
<dbReference type="RefSeq" id="XP_001589486.1">
    <property type="nucleotide sequence ID" value="XM_001589436.1"/>
</dbReference>
<feature type="region of interest" description="Disordered" evidence="1">
    <location>
        <begin position="1"/>
        <end position="36"/>
    </location>
</feature>
<dbReference type="HOGENOM" id="CLU_2401017_0_0_1"/>
<proteinExistence type="predicted"/>
<dbReference type="AlphaFoldDB" id="A7EV49"/>
<keyword evidence="3" id="KW-1185">Reference proteome</keyword>
<accession>A7EV49</accession>
<gene>
    <name evidence="2" type="ORF">SS1G_09207</name>
</gene>
<dbReference type="InParanoid" id="A7EV49"/>
<sequence length="93" mass="10094">MKAGGFASSRATVVNKEGGKFTGHSRTDSTDSENPLAWSAERFDEETMGLDKWVDTTSNSQVGGSSTTSWSDWAWNYDINQTGKISSAIPKRA</sequence>
<organism evidence="2 3">
    <name type="scientific">Sclerotinia sclerotiorum (strain ATCC 18683 / 1980 / Ss-1)</name>
    <name type="common">White mold</name>
    <name type="synonym">Whetzelinia sclerotiorum</name>
    <dbReference type="NCBI Taxonomy" id="665079"/>
    <lineage>
        <taxon>Eukaryota</taxon>
        <taxon>Fungi</taxon>
        <taxon>Dikarya</taxon>
        <taxon>Ascomycota</taxon>
        <taxon>Pezizomycotina</taxon>
        <taxon>Leotiomycetes</taxon>
        <taxon>Helotiales</taxon>
        <taxon>Sclerotiniaceae</taxon>
        <taxon>Sclerotinia</taxon>
    </lineage>
</organism>
<dbReference type="Proteomes" id="UP000001312">
    <property type="component" value="Unassembled WGS sequence"/>
</dbReference>
<name>A7EV49_SCLS1</name>
<protein>
    <submittedName>
        <fullName evidence="2">Uncharacterized protein</fullName>
    </submittedName>
</protein>